<feature type="compositionally biased region" description="Pro residues" evidence="1">
    <location>
        <begin position="309"/>
        <end position="322"/>
    </location>
</feature>
<evidence type="ECO:0000256" key="1">
    <source>
        <dbReference type="SAM" id="MobiDB-lite"/>
    </source>
</evidence>
<organism evidence="2 3">
    <name type="scientific">Porphyra umbilicalis</name>
    <name type="common">Purple laver</name>
    <name type="synonym">Red alga</name>
    <dbReference type="NCBI Taxonomy" id="2786"/>
    <lineage>
        <taxon>Eukaryota</taxon>
        <taxon>Rhodophyta</taxon>
        <taxon>Bangiophyceae</taxon>
        <taxon>Bangiales</taxon>
        <taxon>Bangiaceae</taxon>
        <taxon>Porphyra</taxon>
    </lineage>
</organism>
<dbReference type="Proteomes" id="UP000218209">
    <property type="component" value="Unassembled WGS sequence"/>
</dbReference>
<feature type="compositionally biased region" description="Low complexity" evidence="1">
    <location>
        <begin position="68"/>
        <end position="89"/>
    </location>
</feature>
<feature type="compositionally biased region" description="Basic residues" evidence="1">
    <location>
        <begin position="133"/>
        <end position="146"/>
    </location>
</feature>
<reference evidence="2 3" key="1">
    <citation type="submission" date="2017-03" db="EMBL/GenBank/DDBJ databases">
        <title>WGS assembly of Porphyra umbilicalis.</title>
        <authorList>
            <person name="Brawley S.H."/>
            <person name="Blouin N.A."/>
            <person name="Ficko-Blean E."/>
            <person name="Wheeler G.L."/>
            <person name="Lohr M."/>
            <person name="Goodson H.V."/>
            <person name="Jenkins J.W."/>
            <person name="Blaby-Haas C.E."/>
            <person name="Helliwell K.E."/>
            <person name="Chan C."/>
            <person name="Marriage T."/>
            <person name="Bhattacharya D."/>
            <person name="Klein A.S."/>
            <person name="Badis Y."/>
            <person name="Brodie J."/>
            <person name="Cao Y."/>
            <person name="Collen J."/>
            <person name="Dittami S.M."/>
            <person name="Gachon C.M."/>
            <person name="Green B.R."/>
            <person name="Karpowicz S."/>
            <person name="Kim J.W."/>
            <person name="Kudahl U."/>
            <person name="Lin S."/>
            <person name="Michel G."/>
            <person name="Mittag M."/>
            <person name="Olson B.J."/>
            <person name="Pangilinan J."/>
            <person name="Peng Y."/>
            <person name="Qiu H."/>
            <person name="Shu S."/>
            <person name="Singer J.T."/>
            <person name="Smith A.G."/>
            <person name="Sprecher B.N."/>
            <person name="Wagner V."/>
            <person name="Wang W."/>
            <person name="Wang Z.-Y."/>
            <person name="Yan J."/>
            <person name="Yarish C."/>
            <person name="Zoeuner-Riek S."/>
            <person name="Zhuang Y."/>
            <person name="Zou Y."/>
            <person name="Lindquist E.A."/>
            <person name="Grimwood J."/>
            <person name="Barry K."/>
            <person name="Rokhsar D.S."/>
            <person name="Schmutz J."/>
            <person name="Stiller J.W."/>
            <person name="Grossman A.R."/>
            <person name="Prochnik S.E."/>
        </authorList>
    </citation>
    <scope>NUCLEOTIDE SEQUENCE [LARGE SCALE GENOMIC DNA]</scope>
    <source>
        <strain evidence="2">4086291</strain>
    </source>
</reference>
<dbReference type="AlphaFoldDB" id="A0A1X6NZG0"/>
<proteinExistence type="predicted"/>
<feature type="compositionally biased region" description="Basic residues" evidence="1">
    <location>
        <begin position="615"/>
        <end position="629"/>
    </location>
</feature>
<feature type="compositionally biased region" description="Basic residues" evidence="1">
    <location>
        <begin position="588"/>
        <end position="598"/>
    </location>
</feature>
<feature type="compositionally biased region" description="Low complexity" evidence="1">
    <location>
        <begin position="636"/>
        <end position="653"/>
    </location>
</feature>
<gene>
    <name evidence="2" type="ORF">BU14_0314s0001</name>
</gene>
<protein>
    <submittedName>
        <fullName evidence="2">Uncharacterized protein</fullName>
    </submittedName>
</protein>
<name>A0A1X6NZG0_PORUM</name>
<feature type="region of interest" description="Disordered" evidence="1">
    <location>
        <begin position="464"/>
        <end position="486"/>
    </location>
</feature>
<evidence type="ECO:0000313" key="3">
    <source>
        <dbReference type="Proteomes" id="UP000218209"/>
    </source>
</evidence>
<sequence>MMSRRRCGLADEPHRRRARPWQRGSGQQGAAAPKHGFLARSVPVAQTHGAARFRAHPRRAAAPPPRDFPATASPRRSPRAGGRAGCAGRVFRSAVRGAAPELVRGGPIPSPPTSTRLAGRGEIWPRRLVLPRPPRHGRRRPRSRRLHGSDRGAAPAAPAPGRGADLVSAAARTHATRHRDRHAVALAPARRRPPPRAPCKRGGRRGGEGRRAAASGTEHSRGSMPTPLRAAAAVAATVSSPRRTPPPAVVATGAGRGWAAYATPRPLYPHGRTGAAGIASGGGGGGDATNLLEPSSGRFPAAGTVPLCLPRPPPPPPPPPSWPNARRRRAPPTRAADARRQGGGGARRRGGPPPPMIAAVARVPPVAARRPPAPPPPRLYLAAAAVALRLGLPPPRPPIPASVGVTVRGGLPLPTSAHAPRRRGAPLDPLGDDRRRRRPVVGRDGGRAGRRSPCLSRRECLTRSSVADARPRRPPAACTRRRRHGRGPPPLRVYCDACLLPPLTAAAALDSPAPFARSTAPPTVRVATADAACHTPLNGHPTRPAARRHPCPVAPNTPRRGGPLIQCTTCGRRAQSSACSPAPARFPRPCHQRRRRARSGPSLLRARPTPPPYLARRHPPPRPPRRRCRPPPPRRPCCLWARPCGRLPPRASTRPPPPRPRQRQRQTARAGGGGGGAPPRRQRQRRW</sequence>
<feature type="compositionally biased region" description="Low complexity" evidence="1">
    <location>
        <begin position="151"/>
        <end position="173"/>
    </location>
</feature>
<evidence type="ECO:0000313" key="2">
    <source>
        <dbReference type="EMBL" id="OSX73998.1"/>
    </source>
</evidence>
<accession>A0A1X6NZG0</accession>
<feature type="region of interest" description="Disordered" evidence="1">
    <location>
        <begin position="1"/>
        <end position="251"/>
    </location>
</feature>
<feature type="region of interest" description="Disordered" evidence="1">
    <location>
        <begin position="575"/>
        <end position="687"/>
    </location>
</feature>
<feature type="region of interest" description="Disordered" evidence="1">
    <location>
        <begin position="535"/>
        <end position="558"/>
    </location>
</feature>
<keyword evidence="3" id="KW-1185">Reference proteome</keyword>
<dbReference type="EMBL" id="KV918968">
    <property type="protein sequence ID" value="OSX73998.1"/>
    <property type="molecule type" value="Genomic_DNA"/>
</dbReference>
<feature type="compositionally biased region" description="Basic residues" evidence="1">
    <location>
        <begin position="189"/>
        <end position="204"/>
    </location>
</feature>
<feature type="region of interest" description="Disordered" evidence="1">
    <location>
        <begin position="286"/>
        <end position="358"/>
    </location>
</feature>
<feature type="region of interest" description="Disordered" evidence="1">
    <location>
        <begin position="412"/>
        <end position="452"/>
    </location>
</feature>